<feature type="transmembrane region" description="Helical" evidence="5">
    <location>
        <begin position="56"/>
        <end position="77"/>
    </location>
</feature>
<evidence type="ECO:0000256" key="5">
    <source>
        <dbReference type="SAM" id="Phobius"/>
    </source>
</evidence>
<feature type="transmembrane region" description="Helical" evidence="5">
    <location>
        <begin position="273"/>
        <end position="293"/>
    </location>
</feature>
<reference evidence="7" key="2">
    <citation type="submission" date="2020-09" db="EMBL/GenBank/DDBJ databases">
        <authorList>
            <person name="Sun Q."/>
            <person name="Ohkuma M."/>
        </authorList>
    </citation>
    <scope>NUCLEOTIDE SEQUENCE</scope>
    <source>
        <strain evidence="7">JCM 3313</strain>
    </source>
</reference>
<name>A0A918AKF4_9PSEU</name>
<reference evidence="7" key="1">
    <citation type="journal article" date="2014" name="Int. J. Syst. Evol. Microbiol.">
        <title>Complete genome sequence of Corynebacterium casei LMG S-19264T (=DSM 44701T), isolated from a smear-ripened cheese.</title>
        <authorList>
            <consortium name="US DOE Joint Genome Institute (JGI-PGF)"/>
            <person name="Walter F."/>
            <person name="Albersmeier A."/>
            <person name="Kalinowski J."/>
            <person name="Ruckert C."/>
        </authorList>
    </citation>
    <scope>NUCLEOTIDE SEQUENCE</scope>
    <source>
        <strain evidence="7">JCM 3313</strain>
    </source>
</reference>
<feature type="transmembrane region" description="Helical" evidence="5">
    <location>
        <begin position="93"/>
        <end position="112"/>
    </location>
</feature>
<keyword evidence="3 5" id="KW-1133">Transmembrane helix</keyword>
<dbReference type="InterPro" id="IPR011701">
    <property type="entry name" value="MFS"/>
</dbReference>
<dbReference type="PANTHER" id="PTHR43184">
    <property type="entry name" value="MAJOR FACILITATOR SUPERFAMILY TRANSPORTER 16, ISOFORM B"/>
    <property type="match status" value="1"/>
</dbReference>
<dbReference type="SUPFAM" id="SSF103473">
    <property type="entry name" value="MFS general substrate transporter"/>
    <property type="match status" value="1"/>
</dbReference>
<organism evidence="7 8">
    <name type="scientific">Saccharothrix coeruleofusca</name>
    <dbReference type="NCBI Taxonomy" id="33919"/>
    <lineage>
        <taxon>Bacteria</taxon>
        <taxon>Bacillati</taxon>
        <taxon>Actinomycetota</taxon>
        <taxon>Actinomycetes</taxon>
        <taxon>Pseudonocardiales</taxon>
        <taxon>Pseudonocardiaceae</taxon>
        <taxon>Saccharothrix</taxon>
    </lineage>
</organism>
<evidence type="ECO:0000313" key="7">
    <source>
        <dbReference type="EMBL" id="GGP48411.1"/>
    </source>
</evidence>
<dbReference type="Pfam" id="PF07690">
    <property type="entry name" value="MFS_1"/>
    <property type="match status" value="1"/>
</dbReference>
<dbReference type="PANTHER" id="PTHR43184:SF12">
    <property type="entry name" value="SUGAR PHOSPHATE EXCHANGER 3"/>
    <property type="match status" value="1"/>
</dbReference>
<feature type="transmembrane region" description="Helical" evidence="5">
    <location>
        <begin position="330"/>
        <end position="352"/>
    </location>
</feature>
<dbReference type="GO" id="GO:0005886">
    <property type="term" value="C:plasma membrane"/>
    <property type="evidence" value="ECO:0007669"/>
    <property type="project" value="UniProtKB-SubCell"/>
</dbReference>
<feature type="transmembrane region" description="Helical" evidence="5">
    <location>
        <begin position="25"/>
        <end position="44"/>
    </location>
</feature>
<dbReference type="Gene3D" id="1.20.1250.20">
    <property type="entry name" value="MFS general substrate transporter like domains"/>
    <property type="match status" value="2"/>
</dbReference>
<feature type="transmembrane region" description="Helical" evidence="5">
    <location>
        <begin position="398"/>
        <end position="415"/>
    </location>
</feature>
<evidence type="ECO:0000256" key="4">
    <source>
        <dbReference type="ARBA" id="ARBA00023136"/>
    </source>
</evidence>
<evidence type="ECO:0000313" key="8">
    <source>
        <dbReference type="Proteomes" id="UP000639606"/>
    </source>
</evidence>
<comment type="caution">
    <text evidence="7">The sequence shown here is derived from an EMBL/GenBank/DDBJ whole genome shotgun (WGS) entry which is preliminary data.</text>
</comment>
<keyword evidence="8" id="KW-1185">Reference proteome</keyword>
<keyword evidence="4 5" id="KW-0472">Membrane</keyword>
<feature type="domain" description="Major facilitator superfamily (MFS) profile" evidence="6">
    <location>
        <begin position="27"/>
        <end position="425"/>
    </location>
</feature>
<dbReference type="GO" id="GO:0022857">
    <property type="term" value="F:transmembrane transporter activity"/>
    <property type="evidence" value="ECO:0007669"/>
    <property type="project" value="InterPro"/>
</dbReference>
<feature type="transmembrane region" description="Helical" evidence="5">
    <location>
        <begin position="178"/>
        <end position="199"/>
    </location>
</feature>
<dbReference type="CDD" id="cd06174">
    <property type="entry name" value="MFS"/>
    <property type="match status" value="1"/>
</dbReference>
<dbReference type="InterPro" id="IPR036259">
    <property type="entry name" value="MFS_trans_sf"/>
</dbReference>
<feature type="transmembrane region" description="Helical" evidence="5">
    <location>
        <begin position="148"/>
        <end position="172"/>
    </location>
</feature>
<gene>
    <name evidence="7" type="ORF">GCM10010185_20600</name>
</gene>
<proteinExistence type="predicted"/>
<feature type="transmembrane region" description="Helical" evidence="5">
    <location>
        <begin position="305"/>
        <end position="324"/>
    </location>
</feature>
<evidence type="ECO:0000256" key="3">
    <source>
        <dbReference type="ARBA" id="ARBA00022989"/>
    </source>
</evidence>
<dbReference type="InterPro" id="IPR020846">
    <property type="entry name" value="MFS_dom"/>
</dbReference>
<accession>A0A918AKF4</accession>
<dbReference type="PROSITE" id="PS50850">
    <property type="entry name" value="MFS"/>
    <property type="match status" value="1"/>
</dbReference>
<keyword evidence="2 5" id="KW-0812">Transmembrane</keyword>
<feature type="transmembrane region" description="Helical" evidence="5">
    <location>
        <begin position="239"/>
        <end position="261"/>
    </location>
</feature>
<dbReference type="EMBL" id="BMRG01000003">
    <property type="protein sequence ID" value="GGP48411.1"/>
    <property type="molecule type" value="Genomic_DNA"/>
</dbReference>
<feature type="transmembrane region" description="Helical" evidence="5">
    <location>
        <begin position="364"/>
        <end position="386"/>
    </location>
</feature>
<evidence type="ECO:0000259" key="6">
    <source>
        <dbReference type="PROSITE" id="PS50850"/>
    </source>
</evidence>
<sequence>MYGMPPHRAEGTPALPVDRTTKRAWLIWATAVTVYIAAVFHRASLGVAGLEASERFGVGPAALSTFTVLQIGLYAFMQIPTGLLVDRFGPRRVLTAAALLMGLGQVLFALAHSYPLGLAARAVLGVGDAMTWVSVLRLAAAHFPPRRFTLVMSLSAALGGAGNLVATVPLTLLLDNAGWAATFLVAGAATAVYSALVALRVREVPEGVPQPEPESVPLRTIARRVAAAWRVPGTRLGFWVHYTSMSTPALLGLLWGFPYLVEAQGMARPEASAVLSLLVVVAIVTGPVMGAVIARKPEWRMPIVVAYLVVAVVCWALLLGWPGGVLPVPLLVAVFAVLALGNPASGVAFALVRDYNPLHRVSTATGVANVGGFAAITVCALVVGVLLDLVEPMPAASAYRVAFLAVAAALLLGVWRTTVWWRRARAAVFAAEERGEQVPVQIRRRRWDVLADA</sequence>
<dbReference type="AlphaFoldDB" id="A0A918AKF4"/>
<dbReference type="Proteomes" id="UP000639606">
    <property type="component" value="Unassembled WGS sequence"/>
</dbReference>
<protein>
    <submittedName>
        <fullName evidence="7">MFS transporter</fullName>
    </submittedName>
</protein>
<feature type="transmembrane region" description="Helical" evidence="5">
    <location>
        <begin position="118"/>
        <end position="136"/>
    </location>
</feature>
<evidence type="ECO:0000256" key="1">
    <source>
        <dbReference type="ARBA" id="ARBA00004651"/>
    </source>
</evidence>
<evidence type="ECO:0000256" key="2">
    <source>
        <dbReference type="ARBA" id="ARBA00022692"/>
    </source>
</evidence>
<comment type="subcellular location">
    <subcellularLocation>
        <location evidence="1">Cell membrane</location>
        <topology evidence="1">Multi-pass membrane protein</topology>
    </subcellularLocation>
</comment>